<evidence type="ECO:0000256" key="5">
    <source>
        <dbReference type="ARBA" id="ARBA00022801"/>
    </source>
</evidence>
<evidence type="ECO:0000256" key="2">
    <source>
        <dbReference type="ARBA" id="ARBA00011322"/>
    </source>
</evidence>
<keyword evidence="4 7" id="KW-0540">Nuclease</keyword>
<keyword evidence="5 7" id="KW-0378">Hydrolase</keyword>
<evidence type="ECO:0000256" key="6">
    <source>
        <dbReference type="ARBA" id="ARBA00022839"/>
    </source>
</evidence>
<dbReference type="InterPro" id="IPR050535">
    <property type="entry name" value="DNA_Repair-Maintenance_Comp"/>
</dbReference>
<dbReference type="GO" id="GO:0004519">
    <property type="term" value="F:endonuclease activity"/>
    <property type="evidence" value="ECO:0007669"/>
    <property type="project" value="UniProtKB-KW"/>
</dbReference>
<dbReference type="AlphaFoldDB" id="A0A9D2S4H6"/>
<keyword evidence="7" id="KW-0233">DNA recombination</keyword>
<comment type="caution">
    <text evidence="10">The sequence shown here is derived from an EMBL/GenBank/DDBJ whole genome shotgun (WGS) entry which is preliminary data.</text>
</comment>
<dbReference type="PANTHER" id="PTHR30337:SF0">
    <property type="entry name" value="NUCLEASE SBCCD SUBUNIT D"/>
    <property type="match status" value="1"/>
</dbReference>
<dbReference type="InterPro" id="IPR041796">
    <property type="entry name" value="Mre11_N"/>
</dbReference>
<dbReference type="SUPFAM" id="SSF56300">
    <property type="entry name" value="Metallo-dependent phosphatases"/>
    <property type="match status" value="1"/>
</dbReference>
<organism evidence="10 11">
    <name type="scientific">Candidatus Flavonifractor intestinipullorum</name>
    <dbReference type="NCBI Taxonomy" id="2838587"/>
    <lineage>
        <taxon>Bacteria</taxon>
        <taxon>Bacillati</taxon>
        <taxon>Bacillota</taxon>
        <taxon>Clostridia</taxon>
        <taxon>Eubacteriales</taxon>
        <taxon>Oscillospiraceae</taxon>
        <taxon>Flavonifractor</taxon>
    </lineage>
</organism>
<proteinExistence type="inferred from homology"/>
<evidence type="ECO:0000259" key="8">
    <source>
        <dbReference type="Pfam" id="PF00149"/>
    </source>
</evidence>
<dbReference type="NCBIfam" id="TIGR00619">
    <property type="entry name" value="sbcd"/>
    <property type="match status" value="1"/>
</dbReference>
<evidence type="ECO:0000313" key="11">
    <source>
        <dbReference type="Proteomes" id="UP000824208"/>
    </source>
</evidence>
<dbReference type="Proteomes" id="UP000824208">
    <property type="component" value="Unassembled WGS sequence"/>
</dbReference>
<dbReference type="InterPro" id="IPR029052">
    <property type="entry name" value="Metallo-depent_PP-like"/>
</dbReference>
<dbReference type="InterPro" id="IPR004843">
    <property type="entry name" value="Calcineurin-like_PHP"/>
</dbReference>
<dbReference type="PANTHER" id="PTHR30337">
    <property type="entry name" value="COMPONENT OF ATP-DEPENDENT DSDNA EXONUCLEASE"/>
    <property type="match status" value="1"/>
</dbReference>
<dbReference type="GO" id="GO:0006260">
    <property type="term" value="P:DNA replication"/>
    <property type="evidence" value="ECO:0007669"/>
    <property type="project" value="UniProtKB-KW"/>
</dbReference>
<keyword evidence="6 7" id="KW-0269">Exonuclease</keyword>
<sequence>MKLIHLSDLHLGKRVNEFSMLEDQRYILKQILTIIDQEAPDGVLIAGDVYDRPVPSAEAVTLLDDFLVELARRGAPVFLISGNHDSPERLSFAGRLVEERHIYLSPVYDGTVHPVTLTDQWGEVDVFLLPFVKPVHLRRCFPEETIESYTDAVRCAVAHMDLNPARRNVLVTHQFVTGAQRCESEELSVGGSDNVDASVFAPFDYVALGHIHGPQNVDGERVRYCGTPLKYSFSEARHQKSVTVAELGPKGNLTVRTVPLTPRRDMLELRGTYLEVSAREFYQNLDREAYIRVTLTDEEDVPDAMGKLRILYPNLMRLDYDNRRTRSGVEMLEAMEVEQQSPLELFASLYEQQNGGPMSPEQREYLTSLMEHVWEECE</sequence>
<accession>A0A9D2S4H6</accession>
<dbReference type="InterPro" id="IPR004593">
    <property type="entry name" value="SbcD"/>
</dbReference>
<dbReference type="GO" id="GO:0008408">
    <property type="term" value="F:3'-5' exonuclease activity"/>
    <property type="evidence" value="ECO:0007669"/>
    <property type="project" value="InterPro"/>
</dbReference>
<reference evidence="10" key="2">
    <citation type="submission" date="2021-04" db="EMBL/GenBank/DDBJ databases">
        <authorList>
            <person name="Gilroy R."/>
        </authorList>
    </citation>
    <scope>NUCLEOTIDE SEQUENCE</scope>
    <source>
        <strain evidence="10">CHK189-11263</strain>
    </source>
</reference>
<dbReference type="CDD" id="cd00840">
    <property type="entry name" value="MPP_Mre11_N"/>
    <property type="match status" value="1"/>
</dbReference>
<evidence type="ECO:0000256" key="1">
    <source>
        <dbReference type="ARBA" id="ARBA00010555"/>
    </source>
</evidence>
<keyword evidence="7" id="KW-0235">DNA replication</keyword>
<dbReference type="InterPro" id="IPR026843">
    <property type="entry name" value="SbcD_C"/>
</dbReference>
<dbReference type="Gene3D" id="3.60.21.10">
    <property type="match status" value="1"/>
</dbReference>
<protein>
    <recommendedName>
        <fullName evidence="3 7">Nuclease SbcCD subunit D</fullName>
    </recommendedName>
</protein>
<evidence type="ECO:0000256" key="3">
    <source>
        <dbReference type="ARBA" id="ARBA00013365"/>
    </source>
</evidence>
<comment type="similarity">
    <text evidence="1 7">Belongs to the SbcD family.</text>
</comment>
<evidence type="ECO:0000256" key="7">
    <source>
        <dbReference type="RuleBase" id="RU363069"/>
    </source>
</evidence>
<feature type="domain" description="Calcineurin-like phosphoesterase" evidence="8">
    <location>
        <begin position="1"/>
        <end position="214"/>
    </location>
</feature>
<comment type="function">
    <text evidence="7">SbcCD cleaves DNA hairpin structures. These structures can inhibit DNA replication and are intermediates in certain DNA recombination reactions. The complex acts as a 3'-&gt;5' double strand exonuclease that can open hairpins. It also has a 5' single-strand endonuclease activity.</text>
</comment>
<dbReference type="Pfam" id="PF12320">
    <property type="entry name" value="SbcD_C"/>
    <property type="match status" value="1"/>
</dbReference>
<dbReference type="Pfam" id="PF00149">
    <property type="entry name" value="Metallophos"/>
    <property type="match status" value="1"/>
</dbReference>
<evidence type="ECO:0000256" key="4">
    <source>
        <dbReference type="ARBA" id="ARBA00022722"/>
    </source>
</evidence>
<feature type="domain" description="Nuclease SbcCD subunit D C-terminal" evidence="9">
    <location>
        <begin position="263"/>
        <end position="353"/>
    </location>
</feature>
<comment type="subunit">
    <text evidence="2 7">Heterodimer of SbcC and SbcD.</text>
</comment>
<evidence type="ECO:0000313" key="10">
    <source>
        <dbReference type="EMBL" id="HJB56623.1"/>
    </source>
</evidence>
<keyword evidence="7" id="KW-0255">Endonuclease</keyword>
<evidence type="ECO:0000259" key="9">
    <source>
        <dbReference type="Pfam" id="PF12320"/>
    </source>
</evidence>
<gene>
    <name evidence="7" type="primary">sbcD</name>
    <name evidence="10" type="ORF">H9714_03630</name>
</gene>
<name>A0A9D2S4H6_9FIRM</name>
<dbReference type="GO" id="GO:0006310">
    <property type="term" value="P:DNA recombination"/>
    <property type="evidence" value="ECO:0007669"/>
    <property type="project" value="UniProtKB-KW"/>
</dbReference>
<dbReference type="EMBL" id="DWYC01000037">
    <property type="protein sequence ID" value="HJB56623.1"/>
    <property type="molecule type" value="Genomic_DNA"/>
</dbReference>
<reference evidence="10" key="1">
    <citation type="journal article" date="2021" name="PeerJ">
        <title>Extensive microbial diversity within the chicken gut microbiome revealed by metagenomics and culture.</title>
        <authorList>
            <person name="Gilroy R."/>
            <person name="Ravi A."/>
            <person name="Getino M."/>
            <person name="Pursley I."/>
            <person name="Horton D.L."/>
            <person name="Alikhan N.F."/>
            <person name="Baker D."/>
            <person name="Gharbi K."/>
            <person name="Hall N."/>
            <person name="Watson M."/>
            <person name="Adriaenssens E.M."/>
            <person name="Foster-Nyarko E."/>
            <person name="Jarju S."/>
            <person name="Secka A."/>
            <person name="Antonio M."/>
            <person name="Oren A."/>
            <person name="Chaudhuri R.R."/>
            <person name="La Ragione R."/>
            <person name="Hildebrand F."/>
            <person name="Pallen M.J."/>
        </authorList>
    </citation>
    <scope>NUCLEOTIDE SEQUENCE</scope>
    <source>
        <strain evidence="10">CHK189-11263</strain>
    </source>
</reference>